<dbReference type="InterPro" id="IPR012094">
    <property type="entry name" value="tRNA_Ile_lys_synt"/>
</dbReference>
<dbReference type="GO" id="GO:0005524">
    <property type="term" value="F:ATP binding"/>
    <property type="evidence" value="ECO:0007669"/>
    <property type="project" value="UniProtKB-UniRule"/>
</dbReference>
<comment type="similarity">
    <text evidence="8">Belongs to the tRNA(Ile)-lysidine synthase family.</text>
</comment>
<evidence type="ECO:0000256" key="6">
    <source>
        <dbReference type="ARBA" id="ARBA00022840"/>
    </source>
</evidence>
<dbReference type="AlphaFoldDB" id="A0A9D1VTE3"/>
<keyword evidence="6 8" id="KW-0067">ATP-binding</keyword>
<dbReference type="SMART" id="SM00977">
    <property type="entry name" value="TilS_C"/>
    <property type="match status" value="1"/>
</dbReference>
<dbReference type="Proteomes" id="UP000824249">
    <property type="component" value="Unassembled WGS sequence"/>
</dbReference>
<comment type="function">
    <text evidence="8">Ligates lysine onto the cytidine present at position 34 of the AUA codon-specific tRNA(Ile) that contains the anticodon CAU, in an ATP-dependent manner. Cytidine is converted to lysidine, thus changing the amino acid specificity of the tRNA from methionine to isoleucine.</text>
</comment>
<keyword evidence="4 8" id="KW-0819">tRNA processing</keyword>
<keyword evidence="5 8" id="KW-0547">Nucleotide-binding</keyword>
<proteinExistence type="inferred from homology"/>
<dbReference type="HAMAP" id="MF_01161">
    <property type="entry name" value="tRNA_Ile_lys_synt"/>
    <property type="match status" value="1"/>
</dbReference>
<comment type="caution">
    <text evidence="10">The sequence shown here is derived from an EMBL/GenBank/DDBJ whole genome shotgun (WGS) entry which is preliminary data.</text>
</comment>
<evidence type="ECO:0000256" key="2">
    <source>
        <dbReference type="ARBA" id="ARBA00022490"/>
    </source>
</evidence>
<comment type="catalytic activity">
    <reaction evidence="7 8">
        <text>cytidine(34) in tRNA(Ile2) + L-lysine + ATP = lysidine(34) in tRNA(Ile2) + AMP + diphosphate + H(+)</text>
        <dbReference type="Rhea" id="RHEA:43744"/>
        <dbReference type="Rhea" id="RHEA-COMP:10625"/>
        <dbReference type="Rhea" id="RHEA-COMP:10670"/>
        <dbReference type="ChEBI" id="CHEBI:15378"/>
        <dbReference type="ChEBI" id="CHEBI:30616"/>
        <dbReference type="ChEBI" id="CHEBI:32551"/>
        <dbReference type="ChEBI" id="CHEBI:33019"/>
        <dbReference type="ChEBI" id="CHEBI:82748"/>
        <dbReference type="ChEBI" id="CHEBI:83665"/>
        <dbReference type="ChEBI" id="CHEBI:456215"/>
        <dbReference type="EC" id="6.3.4.19"/>
    </reaction>
</comment>
<feature type="domain" description="Lysidine-tRNA(Ile) synthetase C-terminal" evidence="9">
    <location>
        <begin position="424"/>
        <end position="497"/>
    </location>
</feature>
<evidence type="ECO:0000313" key="11">
    <source>
        <dbReference type="Proteomes" id="UP000824249"/>
    </source>
</evidence>
<evidence type="ECO:0000259" key="9">
    <source>
        <dbReference type="SMART" id="SM00977"/>
    </source>
</evidence>
<dbReference type="SUPFAM" id="SSF56037">
    <property type="entry name" value="PheT/TilS domain"/>
    <property type="match status" value="1"/>
</dbReference>
<keyword evidence="3 8" id="KW-0436">Ligase</keyword>
<dbReference type="PROSITE" id="PS51257">
    <property type="entry name" value="PROKAR_LIPOPROTEIN"/>
    <property type="match status" value="1"/>
</dbReference>
<dbReference type="InterPro" id="IPR012796">
    <property type="entry name" value="Lysidine-tRNA-synth_C"/>
</dbReference>
<dbReference type="GO" id="GO:0005737">
    <property type="term" value="C:cytoplasm"/>
    <property type="evidence" value="ECO:0007669"/>
    <property type="project" value="UniProtKB-SubCell"/>
</dbReference>
<dbReference type="PANTHER" id="PTHR43033">
    <property type="entry name" value="TRNA(ILE)-LYSIDINE SYNTHASE-RELATED"/>
    <property type="match status" value="1"/>
</dbReference>
<dbReference type="SUPFAM" id="SSF52402">
    <property type="entry name" value="Adenine nucleotide alpha hydrolases-like"/>
    <property type="match status" value="1"/>
</dbReference>
<evidence type="ECO:0000313" key="10">
    <source>
        <dbReference type="EMBL" id="HIX46611.1"/>
    </source>
</evidence>
<evidence type="ECO:0000256" key="5">
    <source>
        <dbReference type="ARBA" id="ARBA00022741"/>
    </source>
</evidence>
<dbReference type="GO" id="GO:0032267">
    <property type="term" value="F:tRNA(Ile)-lysidine synthase activity"/>
    <property type="evidence" value="ECO:0007669"/>
    <property type="project" value="UniProtKB-EC"/>
</dbReference>
<evidence type="ECO:0000256" key="4">
    <source>
        <dbReference type="ARBA" id="ARBA00022694"/>
    </source>
</evidence>
<evidence type="ECO:0000256" key="3">
    <source>
        <dbReference type="ARBA" id="ARBA00022598"/>
    </source>
</evidence>
<dbReference type="EMBL" id="DXFD01000048">
    <property type="protein sequence ID" value="HIX46611.1"/>
    <property type="molecule type" value="Genomic_DNA"/>
</dbReference>
<dbReference type="CDD" id="cd01992">
    <property type="entry name" value="TilS_N"/>
    <property type="match status" value="1"/>
</dbReference>
<dbReference type="NCBIfam" id="TIGR02433">
    <property type="entry name" value="lysidine_TilS_C"/>
    <property type="match status" value="1"/>
</dbReference>
<dbReference type="NCBIfam" id="TIGR02432">
    <property type="entry name" value="lysidine_TilS_N"/>
    <property type="match status" value="1"/>
</dbReference>
<dbReference type="Pfam" id="PF11734">
    <property type="entry name" value="TilS_C"/>
    <property type="match status" value="1"/>
</dbReference>
<reference evidence="10" key="2">
    <citation type="submission" date="2021-04" db="EMBL/GenBank/DDBJ databases">
        <authorList>
            <person name="Gilroy R."/>
        </authorList>
    </citation>
    <scope>NUCLEOTIDE SEQUENCE</scope>
    <source>
        <strain evidence="10">26628</strain>
    </source>
</reference>
<protein>
    <recommendedName>
        <fullName evidence="8">tRNA(Ile)-lysidine synthase</fullName>
        <ecNumber evidence="8">6.3.4.19</ecNumber>
    </recommendedName>
    <alternativeName>
        <fullName evidence="8">tRNA(Ile)-2-lysyl-cytidine synthase</fullName>
    </alternativeName>
    <alternativeName>
        <fullName evidence="8">tRNA(Ile)-lysidine synthetase</fullName>
    </alternativeName>
</protein>
<sequence>MKPDLIHLRGRRVCVALSGGGDSVALFHFLCGCARENGIELSAVHVEHGIRGEASRADAGFVRALCAARGVPLREVSEDVPARAAAWKAGLEEAARRCRYAAFARLLAAGEADVVATAHHAGDNAESVLFNLLRGSSLTGAGGIRAFLPYPALARLAGEDLSAGEGLPPRPAYCGVARPLLSVSQGEIAAYLRENALAFREDATNADTAYTRNFLRARVLAPARKRFPAAERALYNFSRRAREDDDYLYSLAREKVVRGVREGVPAAEVPADLPRPLFLRACALALRALGAEDCTSADLEAAFALTRGGSGRTACLPRGVRALREYEKVILYRPAPASLAAAESSVPEPSAPGPSASAAGSLQYPFAEGEFPFAGAVLRVRRAGREEAENVLRAAGEAENALRAAGEGRFRPLVLDAARLPDGCVLRTRQEGDRFQKFGGGSKKLKDFFIDRKLPRPLRASLPLLACGGEVFAVCGVEIAEKVRLTSAPAQPYILELILQGEQ</sequence>
<evidence type="ECO:0000256" key="1">
    <source>
        <dbReference type="ARBA" id="ARBA00004496"/>
    </source>
</evidence>
<reference evidence="10" key="1">
    <citation type="journal article" date="2021" name="PeerJ">
        <title>Extensive microbial diversity within the chicken gut microbiome revealed by metagenomics and culture.</title>
        <authorList>
            <person name="Gilroy R."/>
            <person name="Ravi A."/>
            <person name="Getino M."/>
            <person name="Pursley I."/>
            <person name="Horton D.L."/>
            <person name="Alikhan N.F."/>
            <person name="Baker D."/>
            <person name="Gharbi K."/>
            <person name="Hall N."/>
            <person name="Watson M."/>
            <person name="Adriaenssens E.M."/>
            <person name="Foster-Nyarko E."/>
            <person name="Jarju S."/>
            <person name="Secka A."/>
            <person name="Antonio M."/>
            <person name="Oren A."/>
            <person name="Chaudhuri R.R."/>
            <person name="La Ragione R."/>
            <person name="Hildebrand F."/>
            <person name="Pallen M.J."/>
        </authorList>
    </citation>
    <scope>NUCLEOTIDE SEQUENCE</scope>
    <source>
        <strain evidence="10">26628</strain>
    </source>
</reference>
<dbReference type="InterPro" id="IPR011063">
    <property type="entry name" value="TilS/TtcA_N"/>
</dbReference>
<evidence type="ECO:0000256" key="7">
    <source>
        <dbReference type="ARBA" id="ARBA00048539"/>
    </source>
</evidence>
<gene>
    <name evidence="8 10" type="primary">tilS</name>
    <name evidence="10" type="ORF">H9737_02860</name>
</gene>
<comment type="subcellular location">
    <subcellularLocation>
        <location evidence="1 8">Cytoplasm</location>
    </subcellularLocation>
</comment>
<organism evidence="10 11">
    <name type="scientific">Candidatus Borkfalkia faecigallinarum</name>
    <dbReference type="NCBI Taxonomy" id="2838509"/>
    <lineage>
        <taxon>Bacteria</taxon>
        <taxon>Bacillati</taxon>
        <taxon>Bacillota</taxon>
        <taxon>Clostridia</taxon>
        <taxon>Christensenellales</taxon>
        <taxon>Christensenellaceae</taxon>
        <taxon>Candidatus Borkfalkia</taxon>
    </lineage>
</organism>
<dbReference type="Gene3D" id="3.40.50.620">
    <property type="entry name" value="HUPs"/>
    <property type="match status" value="1"/>
</dbReference>
<accession>A0A9D1VTE3</accession>
<name>A0A9D1VTE3_9FIRM</name>
<feature type="binding site" evidence="8">
    <location>
        <begin position="18"/>
        <end position="23"/>
    </location>
    <ligand>
        <name>ATP</name>
        <dbReference type="ChEBI" id="CHEBI:30616"/>
    </ligand>
</feature>
<dbReference type="InterPro" id="IPR012795">
    <property type="entry name" value="tRNA_Ile_lys_synt_N"/>
</dbReference>
<dbReference type="EC" id="6.3.4.19" evidence="8"/>
<dbReference type="Pfam" id="PF01171">
    <property type="entry name" value="ATP_bind_3"/>
    <property type="match status" value="1"/>
</dbReference>
<evidence type="ECO:0000256" key="8">
    <source>
        <dbReference type="HAMAP-Rule" id="MF_01161"/>
    </source>
</evidence>
<dbReference type="InterPro" id="IPR014729">
    <property type="entry name" value="Rossmann-like_a/b/a_fold"/>
</dbReference>
<keyword evidence="2 8" id="KW-0963">Cytoplasm</keyword>
<dbReference type="PANTHER" id="PTHR43033:SF1">
    <property type="entry name" value="TRNA(ILE)-LYSIDINE SYNTHASE-RELATED"/>
    <property type="match status" value="1"/>
</dbReference>
<dbReference type="GO" id="GO:0006400">
    <property type="term" value="P:tRNA modification"/>
    <property type="evidence" value="ECO:0007669"/>
    <property type="project" value="UniProtKB-UniRule"/>
</dbReference>
<comment type="domain">
    <text evidence="8">The N-terminal region contains the highly conserved SGGXDS motif, predicted to be a P-loop motif involved in ATP binding.</text>
</comment>